<feature type="domain" description="Ribosomal protein eL8/eL30/eS12/Gadd45" evidence="1">
    <location>
        <begin position="5"/>
        <end position="82"/>
    </location>
</feature>
<name>A0A1H9JFC5_9BACI</name>
<dbReference type="InterPro" id="IPR029064">
    <property type="entry name" value="Ribosomal_eL30-like_sf"/>
</dbReference>
<dbReference type="Proteomes" id="UP000199427">
    <property type="component" value="Unassembled WGS sequence"/>
</dbReference>
<dbReference type="SUPFAM" id="SSF55315">
    <property type="entry name" value="L30e-like"/>
    <property type="match status" value="1"/>
</dbReference>
<dbReference type="Gene3D" id="3.30.1330.30">
    <property type="match status" value="1"/>
</dbReference>
<dbReference type="STRING" id="571933.SAMN05216362_13031"/>
<dbReference type="InterPro" id="IPR004038">
    <property type="entry name" value="Ribosomal_eL8/eL30/eS12/Gad45"/>
</dbReference>
<evidence type="ECO:0000313" key="3">
    <source>
        <dbReference type="Proteomes" id="UP000199427"/>
    </source>
</evidence>
<organism evidence="2 3">
    <name type="scientific">Piscibacillus halophilus</name>
    <dbReference type="NCBI Taxonomy" id="571933"/>
    <lineage>
        <taxon>Bacteria</taxon>
        <taxon>Bacillati</taxon>
        <taxon>Bacillota</taxon>
        <taxon>Bacilli</taxon>
        <taxon>Bacillales</taxon>
        <taxon>Bacillaceae</taxon>
        <taxon>Piscibacillus</taxon>
    </lineage>
</organism>
<dbReference type="GO" id="GO:0005840">
    <property type="term" value="C:ribosome"/>
    <property type="evidence" value="ECO:0007669"/>
    <property type="project" value="UniProtKB-KW"/>
</dbReference>
<protein>
    <submittedName>
        <fullName evidence="2">Large subunit ribosomal protein L7A</fullName>
    </submittedName>
</protein>
<evidence type="ECO:0000313" key="2">
    <source>
        <dbReference type="EMBL" id="SEQ85701.1"/>
    </source>
</evidence>
<dbReference type="OrthoDB" id="2353623at2"/>
<evidence type="ECO:0000259" key="1">
    <source>
        <dbReference type="Pfam" id="PF01248"/>
    </source>
</evidence>
<keyword evidence="2" id="KW-0687">Ribonucleoprotein</keyword>
<keyword evidence="2" id="KW-0689">Ribosomal protein</keyword>
<keyword evidence="3" id="KW-1185">Reference proteome</keyword>
<proteinExistence type="predicted"/>
<reference evidence="2 3" key="1">
    <citation type="submission" date="2016-10" db="EMBL/GenBank/DDBJ databases">
        <authorList>
            <person name="de Groot N.N."/>
        </authorList>
    </citation>
    <scope>NUCLEOTIDE SEQUENCE [LARGE SCALE GENOMIC DNA]</scope>
    <source>
        <strain evidence="2 3">DSM 21633</strain>
    </source>
</reference>
<dbReference type="Pfam" id="PF01248">
    <property type="entry name" value="Ribosomal_L7Ae"/>
    <property type="match status" value="1"/>
</dbReference>
<dbReference type="RefSeq" id="WP_091774562.1">
    <property type="nucleotide sequence ID" value="NZ_CAESCL010000006.1"/>
</dbReference>
<gene>
    <name evidence="2" type="ORF">SAMN05216362_13031</name>
</gene>
<sequence>MSYEKVAQAKTSLIIGAKQVLKSMKTGDVLEVVVAENAERRITDKVLKAANDYDVPITFVASMKKLGEASGIDVGAAAVAIKK</sequence>
<dbReference type="EMBL" id="FOES01000030">
    <property type="protein sequence ID" value="SEQ85701.1"/>
    <property type="molecule type" value="Genomic_DNA"/>
</dbReference>
<dbReference type="AlphaFoldDB" id="A0A1H9JFC5"/>
<accession>A0A1H9JFC5</accession>